<protein>
    <submittedName>
        <fullName evidence="1">Uncharacterized protein</fullName>
    </submittedName>
</protein>
<reference evidence="1" key="1">
    <citation type="submission" date="2022-07" db="EMBL/GenBank/DDBJ databases">
        <title>Phylogenomic reconstructions and comparative analyses of Kickxellomycotina fungi.</title>
        <authorList>
            <person name="Reynolds N.K."/>
            <person name="Stajich J.E."/>
            <person name="Barry K."/>
            <person name="Grigoriev I.V."/>
            <person name="Crous P."/>
            <person name="Smith M.E."/>
        </authorList>
    </citation>
    <scope>NUCLEOTIDE SEQUENCE</scope>
    <source>
        <strain evidence="1">NRRL 5244</strain>
    </source>
</reference>
<gene>
    <name evidence="1" type="ORF">FBU59_004942</name>
</gene>
<name>A0ACC1J454_9FUNG</name>
<dbReference type="Proteomes" id="UP001150603">
    <property type="component" value="Unassembled WGS sequence"/>
</dbReference>
<proteinExistence type="predicted"/>
<accession>A0ACC1J454</accession>
<sequence>MLEICFINPHLVTALMSMMWTIWTVYMITIYLLRNVRSSFNEFREMTGSLVILILCTIFNQIVLYQVPRFPLSLGWRIAMITIDQVTGNYIWWMIMGRTIYNCMFRRDEYLIQWRHKMIDDGLRAEYGVGGFENDVSVGSNTLVISQNGQRLTSKNMMSTKVFEAEQQSCSESTRIALEGLAALSESRRPRLISSPGGQWQEYSSEGLGSISSSEFQHRHSISYTRSTTCDDGAAIASMSTSQIFGKRSEGGMYANLRTKSMPWLRAEAAEDSAEAFLFVDSSPHEVISTSRRGSGRDAELEITIDAPLHARNSFDSHSSMDEQAQGSQNNRGPTDSCDEDNQKWQRSDTDLSAITTHFNSNRRLI</sequence>
<dbReference type="EMBL" id="JANBPW010003744">
    <property type="protein sequence ID" value="KAJ1936808.1"/>
    <property type="molecule type" value="Genomic_DNA"/>
</dbReference>
<organism evidence="1 2">
    <name type="scientific">Linderina macrospora</name>
    <dbReference type="NCBI Taxonomy" id="4868"/>
    <lineage>
        <taxon>Eukaryota</taxon>
        <taxon>Fungi</taxon>
        <taxon>Fungi incertae sedis</taxon>
        <taxon>Zoopagomycota</taxon>
        <taxon>Kickxellomycotina</taxon>
        <taxon>Kickxellomycetes</taxon>
        <taxon>Kickxellales</taxon>
        <taxon>Kickxellaceae</taxon>
        <taxon>Linderina</taxon>
    </lineage>
</organism>
<keyword evidence="2" id="KW-1185">Reference proteome</keyword>
<comment type="caution">
    <text evidence="1">The sequence shown here is derived from an EMBL/GenBank/DDBJ whole genome shotgun (WGS) entry which is preliminary data.</text>
</comment>
<evidence type="ECO:0000313" key="2">
    <source>
        <dbReference type="Proteomes" id="UP001150603"/>
    </source>
</evidence>
<evidence type="ECO:0000313" key="1">
    <source>
        <dbReference type="EMBL" id="KAJ1936808.1"/>
    </source>
</evidence>